<dbReference type="Proteomes" id="UP000007886">
    <property type="component" value="Chromosome"/>
</dbReference>
<accession>A0AAI8MCD0</accession>
<dbReference type="AlphaFoldDB" id="A0AAI8MCD0"/>
<gene>
    <name evidence="1" type="ORF">S23_27940</name>
</gene>
<dbReference type="KEGG" id="brs:S23_27940"/>
<reference evidence="1 2" key="1">
    <citation type="journal article" date="2012" name="Microbes Environ.">
        <title>Complete genome sequence of Bradyrhizobium sp. S23321: insights into symbiosis evolution in soil oligotrophs.</title>
        <authorList>
            <person name="Okubo T."/>
            <person name="Tsukui T."/>
            <person name="Maita H."/>
            <person name="Okamoto S."/>
            <person name="Oshima K."/>
            <person name="Fujisawa T."/>
            <person name="Saito A."/>
            <person name="Futamata H."/>
            <person name="Hattori R."/>
            <person name="Shimomura Y."/>
            <person name="Haruta S."/>
            <person name="Morimoto S."/>
            <person name="Wang Y."/>
            <person name="Sakai Y."/>
            <person name="Hattori M."/>
            <person name="Aizawa S."/>
            <person name="Nagashima K.V.P."/>
            <person name="Masuda S."/>
            <person name="Hattori T."/>
            <person name="Yamashita A."/>
            <person name="Bao Z."/>
            <person name="Hayatsu M."/>
            <person name="Kajiya-Kanegae H."/>
            <person name="Yoshinaga I."/>
            <person name="Sakamoto K."/>
            <person name="Toyota K."/>
            <person name="Nakao M."/>
            <person name="Kohara M."/>
            <person name="Anda M."/>
            <person name="Niwa R."/>
            <person name="Jung-Hwan P."/>
            <person name="Sameshima-Saito R."/>
            <person name="Tokuda S."/>
            <person name="Yamamoto S."/>
            <person name="Yamamoto S."/>
            <person name="Yokoyama T."/>
            <person name="Akutsu T."/>
            <person name="Nakamura Y."/>
            <person name="Nakahira-Yanaka Y."/>
            <person name="Takada Hoshino Y."/>
            <person name="Hirakawa H."/>
            <person name="Mitsui H."/>
            <person name="Terasawa K."/>
            <person name="Itakura M."/>
            <person name="Sato S."/>
            <person name="Ikeda-Ohtsubo W."/>
            <person name="Sakakura N."/>
            <person name="Kaminuma E."/>
            <person name="Minamisawa K."/>
        </authorList>
    </citation>
    <scope>NUCLEOTIDE SEQUENCE [LARGE SCALE GENOMIC DNA]</scope>
    <source>
        <strain evidence="1 2">S23321</strain>
    </source>
</reference>
<dbReference type="EMBL" id="AP012279">
    <property type="protein sequence ID" value="BAL76006.1"/>
    <property type="molecule type" value="Genomic_DNA"/>
</dbReference>
<dbReference type="RefSeq" id="WP_015685326.1">
    <property type="nucleotide sequence ID" value="NC_017082.1"/>
</dbReference>
<evidence type="ECO:0000313" key="2">
    <source>
        <dbReference type="Proteomes" id="UP000007886"/>
    </source>
</evidence>
<keyword evidence="2" id="KW-1185">Reference proteome</keyword>
<evidence type="ECO:0000313" key="1">
    <source>
        <dbReference type="EMBL" id="BAL76006.1"/>
    </source>
</evidence>
<sequence length="42" mass="4678">MTPQQIDAMSMWQFFALVAGASEESGALTEGEADELWEWLNS</sequence>
<name>A0AAI8MCD0_9BRAD</name>
<proteinExistence type="predicted"/>
<organism evidence="1 2">
    <name type="scientific">Bradyrhizobium cosmicum</name>
    <dbReference type="NCBI Taxonomy" id="1404864"/>
    <lineage>
        <taxon>Bacteria</taxon>
        <taxon>Pseudomonadati</taxon>
        <taxon>Pseudomonadota</taxon>
        <taxon>Alphaproteobacteria</taxon>
        <taxon>Hyphomicrobiales</taxon>
        <taxon>Nitrobacteraceae</taxon>
        <taxon>Bradyrhizobium</taxon>
    </lineage>
</organism>
<protein>
    <submittedName>
        <fullName evidence="1">Uncharacterized protein</fullName>
    </submittedName>
</protein>